<dbReference type="OrthoDB" id="423607at2759"/>
<accession>L8EAM2</accession>
<gene>
    <name evidence="1" type="primary">FBXL7</name>
</gene>
<protein>
    <submittedName>
        <fullName evidence="1">Alternative protein FBXL7</fullName>
    </submittedName>
</protein>
<dbReference type="AlphaFoldDB" id="L8EAM2"/>
<dbReference type="EMBL" id="HF583911">
    <property type="protein sequence ID" value="CCQ43408.1"/>
    <property type="molecule type" value="Genomic_DNA"/>
</dbReference>
<sequence>MPIIQMQNLCISKPVMLNLSNLDTLDNCTPTVGSCAYCRLLWGMERLV</sequence>
<dbReference type="ChiTaRS" id="FBXL7">
    <property type="organism name" value="human"/>
</dbReference>
<proteinExistence type="predicted"/>
<evidence type="ECO:0000313" key="1">
    <source>
        <dbReference type="EMBL" id="CCQ43408.1"/>
    </source>
</evidence>
<reference evidence="1" key="1">
    <citation type="journal article" date="2013" name="PLoS ONE">
        <title>Direct detection of alternative open reading frames translation products in human significantly expands the proteome.</title>
        <authorList>
            <person name="Vanderperre B."/>
            <person name="Lucier J.-F."/>
            <person name="Motard J."/>
            <person name="Tremblay G."/>
            <person name="Vanderperre S."/>
            <person name="Wisztorski M."/>
            <person name="Salzet M."/>
            <person name="Boisvert F.-M."/>
            <person name="Roucou X."/>
        </authorList>
    </citation>
    <scope>NUCLEOTIDE SEQUENCE</scope>
</reference>
<organism evidence="1">
    <name type="scientific">Homo sapiens</name>
    <name type="common">Human</name>
    <dbReference type="NCBI Taxonomy" id="9606"/>
    <lineage>
        <taxon>Eukaryota</taxon>
        <taxon>Metazoa</taxon>
        <taxon>Chordata</taxon>
        <taxon>Craniata</taxon>
        <taxon>Vertebrata</taxon>
        <taxon>Euteleostomi</taxon>
        <taxon>Mammalia</taxon>
        <taxon>Eutheria</taxon>
        <taxon>Euarchontoglires</taxon>
        <taxon>Primates</taxon>
        <taxon>Haplorrhini</taxon>
        <taxon>Catarrhini</taxon>
        <taxon>Hominidae</taxon>
        <taxon>Homo</taxon>
    </lineage>
</organism>
<name>L8EAM2_HUMAN</name>